<dbReference type="PANTHER" id="PTHR43027">
    <property type="entry name" value="DOXORUBICIN RESISTANCE ABC TRANSPORTER PERMEASE PROTEIN DRRC-RELATED"/>
    <property type="match status" value="1"/>
</dbReference>
<keyword evidence="3 5" id="KW-1133">Transmembrane helix</keyword>
<keyword evidence="5" id="KW-1003">Cell membrane</keyword>
<evidence type="ECO:0000313" key="7">
    <source>
        <dbReference type="EMBL" id="MFD2171142.1"/>
    </source>
</evidence>
<evidence type="ECO:0000313" key="8">
    <source>
        <dbReference type="Proteomes" id="UP001597343"/>
    </source>
</evidence>
<organism evidence="7 8">
    <name type="scientific">Tumebacillus lipolyticus</name>
    <dbReference type="NCBI Taxonomy" id="1280370"/>
    <lineage>
        <taxon>Bacteria</taxon>
        <taxon>Bacillati</taxon>
        <taxon>Bacillota</taxon>
        <taxon>Bacilli</taxon>
        <taxon>Bacillales</taxon>
        <taxon>Alicyclobacillaceae</taxon>
        <taxon>Tumebacillus</taxon>
    </lineage>
</organism>
<keyword evidence="8" id="KW-1185">Reference proteome</keyword>
<evidence type="ECO:0000259" key="6">
    <source>
        <dbReference type="PROSITE" id="PS51012"/>
    </source>
</evidence>
<feature type="domain" description="ABC transmembrane type-2" evidence="6">
    <location>
        <begin position="22"/>
        <end position="247"/>
    </location>
</feature>
<feature type="transmembrane region" description="Helical" evidence="5">
    <location>
        <begin position="21"/>
        <end position="43"/>
    </location>
</feature>
<feature type="transmembrane region" description="Helical" evidence="5">
    <location>
        <begin position="134"/>
        <end position="158"/>
    </location>
</feature>
<dbReference type="EMBL" id="JBHUIO010000009">
    <property type="protein sequence ID" value="MFD2171142.1"/>
    <property type="molecule type" value="Genomic_DNA"/>
</dbReference>
<dbReference type="PIRSF" id="PIRSF006648">
    <property type="entry name" value="DrrB"/>
    <property type="match status" value="1"/>
</dbReference>
<keyword evidence="4 5" id="KW-0472">Membrane</keyword>
<feature type="transmembrane region" description="Helical" evidence="5">
    <location>
        <begin position="221"/>
        <end position="241"/>
    </location>
</feature>
<sequence length="247" mass="28033">MNFSAMLTHTKMEIKLFFREILFVFFTFLLPAVSFIFFGTMFGDDTYNGYNYIDTYIPGMISIVMFTTGFFTIGLQVVIDREKGIYKRLRGTPLKSSYVFTSIIAKGFFCILVGTLEIILIAKYMFDATLTSSVFEFILSMILCSLSFFAMGFLIASIAKRMQTAMAISMVAMYPMMFLSGSTMPLDKMPQVMQTISNFIPMTYVKDLLQLGWVGKLFTEAAITPTLVLLGIFLVGTFIGIKKFRWD</sequence>
<proteinExistence type="inferred from homology"/>
<dbReference type="RefSeq" id="WP_386047715.1">
    <property type="nucleotide sequence ID" value="NZ_JBHUIO010000009.1"/>
</dbReference>
<dbReference type="InterPro" id="IPR047817">
    <property type="entry name" value="ABC2_TM_bact-type"/>
</dbReference>
<name>A0ABW4ZYV5_9BACL</name>
<accession>A0ABW4ZYV5</accession>
<dbReference type="InterPro" id="IPR013525">
    <property type="entry name" value="ABC2_TM"/>
</dbReference>
<evidence type="ECO:0000256" key="3">
    <source>
        <dbReference type="ARBA" id="ARBA00022989"/>
    </source>
</evidence>
<protein>
    <recommendedName>
        <fullName evidence="5">Transport permease protein</fullName>
    </recommendedName>
</protein>
<dbReference type="InterPro" id="IPR052902">
    <property type="entry name" value="ABC-2_transporter"/>
</dbReference>
<keyword evidence="5" id="KW-0813">Transport</keyword>
<feature type="transmembrane region" description="Helical" evidence="5">
    <location>
        <begin position="55"/>
        <end position="78"/>
    </location>
</feature>
<keyword evidence="2 5" id="KW-0812">Transmembrane</keyword>
<evidence type="ECO:0000256" key="5">
    <source>
        <dbReference type="RuleBase" id="RU361157"/>
    </source>
</evidence>
<feature type="transmembrane region" description="Helical" evidence="5">
    <location>
        <begin position="165"/>
        <end position="184"/>
    </location>
</feature>
<comment type="subcellular location">
    <subcellularLocation>
        <location evidence="5">Cell membrane</location>
        <topology evidence="5">Multi-pass membrane protein</topology>
    </subcellularLocation>
    <subcellularLocation>
        <location evidence="1">Membrane</location>
        <topology evidence="1">Multi-pass membrane protein</topology>
    </subcellularLocation>
</comment>
<dbReference type="PANTHER" id="PTHR43027:SF2">
    <property type="entry name" value="TRANSPORT PERMEASE PROTEIN"/>
    <property type="match status" value="1"/>
</dbReference>
<evidence type="ECO:0000256" key="1">
    <source>
        <dbReference type="ARBA" id="ARBA00004141"/>
    </source>
</evidence>
<evidence type="ECO:0000256" key="2">
    <source>
        <dbReference type="ARBA" id="ARBA00022692"/>
    </source>
</evidence>
<evidence type="ECO:0000256" key="4">
    <source>
        <dbReference type="ARBA" id="ARBA00023136"/>
    </source>
</evidence>
<comment type="similarity">
    <text evidence="5">Belongs to the ABC-2 integral membrane protein family.</text>
</comment>
<comment type="caution">
    <text evidence="7">The sequence shown here is derived from an EMBL/GenBank/DDBJ whole genome shotgun (WGS) entry which is preliminary data.</text>
</comment>
<gene>
    <name evidence="7" type="ORF">ACFSOY_14335</name>
</gene>
<dbReference type="Pfam" id="PF01061">
    <property type="entry name" value="ABC2_membrane"/>
    <property type="match status" value="1"/>
</dbReference>
<reference evidence="8" key="1">
    <citation type="journal article" date="2019" name="Int. J. Syst. Evol. Microbiol.">
        <title>The Global Catalogue of Microorganisms (GCM) 10K type strain sequencing project: providing services to taxonomists for standard genome sequencing and annotation.</title>
        <authorList>
            <consortium name="The Broad Institute Genomics Platform"/>
            <consortium name="The Broad Institute Genome Sequencing Center for Infectious Disease"/>
            <person name="Wu L."/>
            <person name="Ma J."/>
        </authorList>
    </citation>
    <scope>NUCLEOTIDE SEQUENCE [LARGE SCALE GENOMIC DNA]</scope>
    <source>
        <strain evidence="8">CGMCC 1.13574</strain>
    </source>
</reference>
<dbReference type="InterPro" id="IPR000412">
    <property type="entry name" value="ABC_2_transport"/>
</dbReference>
<feature type="transmembrane region" description="Helical" evidence="5">
    <location>
        <begin position="98"/>
        <end position="122"/>
    </location>
</feature>
<dbReference type="Proteomes" id="UP001597343">
    <property type="component" value="Unassembled WGS sequence"/>
</dbReference>
<dbReference type="PRINTS" id="PR00164">
    <property type="entry name" value="ABC2TRNSPORT"/>
</dbReference>
<dbReference type="PROSITE" id="PS51012">
    <property type="entry name" value="ABC_TM2"/>
    <property type="match status" value="1"/>
</dbReference>